<dbReference type="InterPro" id="IPR034660">
    <property type="entry name" value="DinB/YfiT-like"/>
</dbReference>
<dbReference type="InterPro" id="IPR024775">
    <property type="entry name" value="DinB-like"/>
</dbReference>
<reference evidence="3" key="1">
    <citation type="submission" date="2018-12" db="EMBL/GenBank/DDBJ databases">
        <title>Tengunoibacter tsumagoiensis gen. nov., sp. nov., Dictyobacter kobayashii sp. nov., D. alpinus sp. nov., and D. joshuensis sp. nov. and description of Dictyobacteraceae fam. nov. within the order Ktedonobacterales isolated from Tengu-no-mugimeshi.</title>
        <authorList>
            <person name="Wang C.M."/>
            <person name="Zheng Y."/>
            <person name="Sakai Y."/>
            <person name="Toyoda A."/>
            <person name="Minakuchi Y."/>
            <person name="Abe K."/>
            <person name="Yokota A."/>
            <person name="Yabe S."/>
        </authorList>
    </citation>
    <scope>NUCLEOTIDE SEQUENCE [LARGE SCALE GENOMIC DNA]</scope>
    <source>
        <strain evidence="3">S-27</strain>
    </source>
</reference>
<dbReference type="EMBL" id="BIFQ01000001">
    <property type="protein sequence ID" value="GCE07449.1"/>
    <property type="molecule type" value="Genomic_DNA"/>
</dbReference>
<dbReference type="AlphaFoldDB" id="A0A401ZKR3"/>
<dbReference type="InterPro" id="IPR035069">
    <property type="entry name" value="TTHA1013/TTHA0281-like"/>
</dbReference>
<evidence type="ECO:0000313" key="2">
    <source>
        <dbReference type="EMBL" id="GCE07449.1"/>
    </source>
</evidence>
<dbReference type="SUPFAM" id="SSF109854">
    <property type="entry name" value="DinB/YfiT-like putative metalloenzymes"/>
    <property type="match status" value="1"/>
</dbReference>
<evidence type="ECO:0000259" key="1">
    <source>
        <dbReference type="Pfam" id="PF12867"/>
    </source>
</evidence>
<organism evidence="2 3">
    <name type="scientific">Dictyobacter aurantiacus</name>
    <dbReference type="NCBI Taxonomy" id="1936993"/>
    <lineage>
        <taxon>Bacteria</taxon>
        <taxon>Bacillati</taxon>
        <taxon>Chloroflexota</taxon>
        <taxon>Ktedonobacteria</taxon>
        <taxon>Ktedonobacterales</taxon>
        <taxon>Dictyobacteraceae</taxon>
        <taxon>Dictyobacter</taxon>
    </lineage>
</organism>
<keyword evidence="3" id="KW-1185">Reference proteome</keyword>
<accession>A0A401ZKR3</accession>
<name>A0A401ZKR3_9CHLR</name>
<dbReference type="Pfam" id="PF12867">
    <property type="entry name" value="DinB_2"/>
    <property type="match status" value="1"/>
</dbReference>
<dbReference type="SUPFAM" id="SSF143100">
    <property type="entry name" value="TTHA1013/TTHA0281-like"/>
    <property type="match status" value="1"/>
</dbReference>
<evidence type="ECO:0000313" key="3">
    <source>
        <dbReference type="Proteomes" id="UP000287224"/>
    </source>
</evidence>
<dbReference type="Proteomes" id="UP000287224">
    <property type="component" value="Unassembled WGS sequence"/>
</dbReference>
<proteinExistence type="predicted"/>
<protein>
    <recommendedName>
        <fullName evidence="1">DinB-like domain-containing protein</fullName>
    </recommendedName>
</protein>
<sequence length="241" mass="27448">MGVLMVYRLYLESGPQKKKTMVHVVDLPGCVVTGPTTDEALRRTPAVIRHYRELLKKHGVVVECLEDEIQIEVAQHIMEGSWLGNGDPALLVPTDLEPLTAEKRERSIQCAECMRAELLELVNGLSDEQWMAQPEKGRSIRSILQHIFGAEYQYIRGYFGKLDGVKGPGPVETMGRGELLAWMAFVRVRELEAIRAWPVEEQARQSTHGQQIKTASKVMRRMLEHQWEHLLEINDRVGVEI</sequence>
<gene>
    <name evidence="2" type="ORF">KDAU_47780</name>
</gene>
<dbReference type="Gene3D" id="1.20.120.450">
    <property type="entry name" value="dinb family like domain"/>
    <property type="match status" value="1"/>
</dbReference>
<comment type="caution">
    <text evidence="2">The sequence shown here is derived from an EMBL/GenBank/DDBJ whole genome shotgun (WGS) entry which is preliminary data.</text>
</comment>
<feature type="domain" description="DinB-like" evidence="1">
    <location>
        <begin position="114"/>
        <end position="233"/>
    </location>
</feature>